<evidence type="ECO:0000313" key="2">
    <source>
        <dbReference type="EMBL" id="ERI76363.1"/>
    </source>
</evidence>
<accession>A0ABC9TWV0</accession>
<comment type="caution">
    <text evidence="2">The sequence shown here is derived from an EMBL/GenBank/DDBJ whole genome shotgun (WGS) entry which is preliminary data.</text>
</comment>
<evidence type="ECO:0000256" key="1">
    <source>
        <dbReference type="SAM" id="MobiDB-lite"/>
    </source>
</evidence>
<feature type="compositionally biased region" description="Polar residues" evidence="1">
    <location>
        <begin position="22"/>
        <end position="35"/>
    </location>
</feature>
<name>A0ABC9TWV0_CLOSY</name>
<sequence>MKAEIGNLTEVWRMRPERTMSGVVSGQRGQFTESSVPVGDYREGGIRPE</sequence>
<feature type="compositionally biased region" description="Basic and acidic residues" evidence="1">
    <location>
        <begin position="40"/>
        <end position="49"/>
    </location>
</feature>
<proteinExistence type="predicted"/>
<dbReference type="Proteomes" id="UP000016491">
    <property type="component" value="Unassembled WGS sequence"/>
</dbReference>
<organism evidence="2 3">
    <name type="scientific">[Clostridium] symbiosum ATCC 14940</name>
    <dbReference type="NCBI Taxonomy" id="411472"/>
    <lineage>
        <taxon>Bacteria</taxon>
        <taxon>Bacillati</taxon>
        <taxon>Bacillota</taxon>
        <taxon>Clostridia</taxon>
        <taxon>Lachnospirales</taxon>
        <taxon>Lachnospiraceae</taxon>
        <taxon>Otoolea</taxon>
    </lineage>
</organism>
<dbReference type="EMBL" id="AWSU01000204">
    <property type="protein sequence ID" value="ERI76363.1"/>
    <property type="molecule type" value="Genomic_DNA"/>
</dbReference>
<protein>
    <submittedName>
        <fullName evidence="2">Uncharacterized protein</fullName>
    </submittedName>
</protein>
<feature type="region of interest" description="Disordered" evidence="1">
    <location>
        <begin position="19"/>
        <end position="49"/>
    </location>
</feature>
<gene>
    <name evidence="2" type="ORF">CLOSYM_02661</name>
</gene>
<dbReference type="AlphaFoldDB" id="A0ABC9TWV0"/>
<evidence type="ECO:0000313" key="3">
    <source>
        <dbReference type="Proteomes" id="UP000016491"/>
    </source>
</evidence>
<reference evidence="2 3" key="1">
    <citation type="submission" date="2013-07" db="EMBL/GenBank/DDBJ databases">
        <authorList>
            <person name="Weinstock G."/>
            <person name="Sodergren E."/>
            <person name="Wylie T."/>
            <person name="Fulton L."/>
            <person name="Fulton R."/>
            <person name="Fronick C."/>
            <person name="O'Laughlin M."/>
            <person name="Godfrey J."/>
            <person name="Miner T."/>
            <person name="Herter B."/>
            <person name="Appelbaum E."/>
            <person name="Cordes M."/>
            <person name="Lek S."/>
            <person name="Wollam A."/>
            <person name="Pepin K.H."/>
            <person name="Palsikar V.B."/>
            <person name="Mitreva M."/>
            <person name="Wilson R.K."/>
        </authorList>
    </citation>
    <scope>NUCLEOTIDE SEQUENCE [LARGE SCALE GENOMIC DNA]</scope>
    <source>
        <strain evidence="2 3">ATCC 14940</strain>
    </source>
</reference>